<comment type="caution">
    <text evidence="1">The sequence shown here is derived from an EMBL/GenBank/DDBJ whole genome shotgun (WGS) entry which is preliminary data.</text>
</comment>
<gene>
    <name evidence="1" type="ORF">LCGC14_2961280</name>
</gene>
<organism evidence="1">
    <name type="scientific">marine sediment metagenome</name>
    <dbReference type="NCBI Taxonomy" id="412755"/>
    <lineage>
        <taxon>unclassified sequences</taxon>
        <taxon>metagenomes</taxon>
        <taxon>ecological metagenomes</taxon>
    </lineage>
</organism>
<evidence type="ECO:0000313" key="1">
    <source>
        <dbReference type="EMBL" id="KKK66715.1"/>
    </source>
</evidence>
<dbReference type="EMBL" id="LAZR01059949">
    <property type="protein sequence ID" value="KKK66715.1"/>
    <property type="molecule type" value="Genomic_DNA"/>
</dbReference>
<sequence length="94" mass="10459">MSKRTISAFEQRTRKLIAKKAYHKGAADVRLAAWTESTTDPRDCVIDLACGEYDRDPAVGMGTERVSFVEAALFDLELDPLTSPERTKLGKGQR</sequence>
<protein>
    <submittedName>
        <fullName evidence="1">Uncharacterized protein</fullName>
    </submittedName>
</protein>
<accession>A0A0F8XZH0</accession>
<dbReference type="AlphaFoldDB" id="A0A0F8XZH0"/>
<name>A0A0F8XZH0_9ZZZZ</name>
<reference evidence="1" key="1">
    <citation type="journal article" date="2015" name="Nature">
        <title>Complex archaea that bridge the gap between prokaryotes and eukaryotes.</title>
        <authorList>
            <person name="Spang A."/>
            <person name="Saw J.H."/>
            <person name="Jorgensen S.L."/>
            <person name="Zaremba-Niedzwiedzka K."/>
            <person name="Martijn J."/>
            <person name="Lind A.E."/>
            <person name="van Eijk R."/>
            <person name="Schleper C."/>
            <person name="Guy L."/>
            <person name="Ettema T.J."/>
        </authorList>
    </citation>
    <scope>NUCLEOTIDE SEQUENCE</scope>
</reference>
<proteinExistence type="predicted"/>